<protein>
    <recommendedName>
        <fullName evidence="5">Zinc ribbon domain-containing protein</fullName>
    </recommendedName>
</protein>
<sequence>MLCPLCGHGNDPSASHCVRCNAMLTTTAPPTQSYHAPPPRDRGGNRMLLVLLALGTVALLSLSAVVVYLVRGRPEKPAAAPTTLAVTTPPTTASPAPSKATAPRDQAAVIDSLLDRSVASRAKLNAAIEKVRGCAGASAALADMRTVGDERTKQIADVEAANLSGVDNGTAVKSTLKSALGFALAADQHFVSWAEPAATGNCADSPARGTAWERGQSASKQAQAAKKQFVAVWNPVAEQFGFDRRTTDKF</sequence>
<comment type="caution">
    <text evidence="3">The sequence shown here is derived from an EMBL/GenBank/DDBJ whole genome shotgun (WGS) entry which is preliminary data.</text>
</comment>
<evidence type="ECO:0000256" key="2">
    <source>
        <dbReference type="SAM" id="Phobius"/>
    </source>
</evidence>
<feature type="region of interest" description="Disordered" evidence="1">
    <location>
        <begin position="78"/>
        <end position="104"/>
    </location>
</feature>
<dbReference type="Proteomes" id="UP000598174">
    <property type="component" value="Unassembled WGS sequence"/>
</dbReference>
<name>A0A919J054_9ACTN</name>
<reference evidence="3" key="1">
    <citation type="submission" date="2021-01" db="EMBL/GenBank/DDBJ databases">
        <title>Whole genome shotgun sequence of Actinoplanes ferrugineus NBRC 15555.</title>
        <authorList>
            <person name="Komaki H."/>
            <person name="Tamura T."/>
        </authorList>
    </citation>
    <scope>NUCLEOTIDE SEQUENCE</scope>
    <source>
        <strain evidence="3">NBRC 15555</strain>
    </source>
</reference>
<dbReference type="EMBL" id="BOMM01000022">
    <property type="protein sequence ID" value="GIE11052.1"/>
    <property type="molecule type" value="Genomic_DNA"/>
</dbReference>
<dbReference type="RefSeq" id="WP_203817585.1">
    <property type="nucleotide sequence ID" value="NZ_BAAABP010000032.1"/>
</dbReference>
<keyword evidence="2" id="KW-1133">Transmembrane helix</keyword>
<gene>
    <name evidence="3" type="ORF">Afe05nite_28920</name>
</gene>
<organism evidence="3 4">
    <name type="scientific">Paractinoplanes ferrugineus</name>
    <dbReference type="NCBI Taxonomy" id="113564"/>
    <lineage>
        <taxon>Bacteria</taxon>
        <taxon>Bacillati</taxon>
        <taxon>Actinomycetota</taxon>
        <taxon>Actinomycetes</taxon>
        <taxon>Micromonosporales</taxon>
        <taxon>Micromonosporaceae</taxon>
        <taxon>Paractinoplanes</taxon>
    </lineage>
</organism>
<keyword evidence="4" id="KW-1185">Reference proteome</keyword>
<accession>A0A919J054</accession>
<proteinExistence type="predicted"/>
<evidence type="ECO:0000256" key="1">
    <source>
        <dbReference type="SAM" id="MobiDB-lite"/>
    </source>
</evidence>
<feature type="compositionally biased region" description="Low complexity" evidence="1">
    <location>
        <begin position="78"/>
        <end position="103"/>
    </location>
</feature>
<keyword evidence="2" id="KW-0812">Transmembrane</keyword>
<evidence type="ECO:0000313" key="4">
    <source>
        <dbReference type="Proteomes" id="UP000598174"/>
    </source>
</evidence>
<evidence type="ECO:0008006" key="5">
    <source>
        <dbReference type="Google" id="ProtNLM"/>
    </source>
</evidence>
<dbReference type="AlphaFoldDB" id="A0A919J054"/>
<evidence type="ECO:0000313" key="3">
    <source>
        <dbReference type="EMBL" id="GIE11052.1"/>
    </source>
</evidence>
<keyword evidence="2" id="KW-0472">Membrane</keyword>
<feature type="transmembrane region" description="Helical" evidence="2">
    <location>
        <begin position="47"/>
        <end position="70"/>
    </location>
</feature>